<evidence type="ECO:0000313" key="1">
    <source>
        <dbReference type="EMBL" id="HEU97744.1"/>
    </source>
</evidence>
<proteinExistence type="predicted"/>
<reference evidence="1" key="1">
    <citation type="journal article" date="2020" name="mSystems">
        <title>Genome- and Community-Level Interaction Insights into Carbon Utilization and Element Cycling Functions of Hydrothermarchaeota in Hydrothermal Sediment.</title>
        <authorList>
            <person name="Zhou Z."/>
            <person name="Liu Y."/>
            <person name="Xu W."/>
            <person name="Pan J."/>
            <person name="Luo Z.H."/>
            <person name="Li M."/>
        </authorList>
    </citation>
    <scope>NUCLEOTIDE SEQUENCE [LARGE SCALE GENOMIC DNA]</scope>
    <source>
        <strain evidence="1">SpSt-1259</strain>
    </source>
</reference>
<gene>
    <name evidence="1" type="ORF">ENO36_02670</name>
</gene>
<dbReference type="Proteomes" id="UP000885664">
    <property type="component" value="Unassembled WGS sequence"/>
</dbReference>
<protein>
    <recommendedName>
        <fullName evidence="2">ATPase</fullName>
    </recommendedName>
</protein>
<name>A0A7C2UW73_9CREN</name>
<evidence type="ECO:0008006" key="2">
    <source>
        <dbReference type="Google" id="ProtNLM"/>
    </source>
</evidence>
<comment type="caution">
    <text evidence="1">The sequence shown here is derived from an EMBL/GenBank/DDBJ whole genome shotgun (WGS) entry which is preliminary data.</text>
</comment>
<organism evidence="1">
    <name type="scientific">Fervidicoccus fontis</name>
    <dbReference type="NCBI Taxonomy" id="683846"/>
    <lineage>
        <taxon>Archaea</taxon>
        <taxon>Thermoproteota</taxon>
        <taxon>Thermoprotei</taxon>
        <taxon>Fervidicoccales</taxon>
        <taxon>Fervidicoccaceae</taxon>
        <taxon>Fervidicoccus</taxon>
    </lineage>
</organism>
<accession>A0A7C2UW73</accession>
<dbReference type="EMBL" id="DSFE01000059">
    <property type="protein sequence ID" value="HEU97744.1"/>
    <property type="molecule type" value="Genomic_DNA"/>
</dbReference>
<sequence length="286" mass="32036">MKPVVLISGLLPYDSGKTSLALSMMRKGKESGIKLSPFKPVSAHSIFTQLHSFEESEKRGYLIGNDALEYEKEAGLKRERTLFANPVDLLLSPLDPPTKTSEEALGDYMEGMENQLLMAALMRFTSCVKGETHHYLFEENMKRFPKNFRKRIESFAESVRAEKIELRDALNFLGSRRADEELDSCLEIAIENGDGVIAESFSDSLYPYSGIIRKVSSLVIVAPGKAYVYLNAENVRRAVLSPALSSKAPRSIYFLSHLKPDYEEELELGDPLKENSFPIGMIIGKV</sequence>
<dbReference type="AlphaFoldDB" id="A0A7C2UW73"/>